<keyword evidence="11" id="KW-0012">Acyltransferase</keyword>
<comment type="similarity">
    <text evidence="10">Belongs to the PlsY family.</text>
</comment>
<dbReference type="SMART" id="SM01207">
    <property type="entry name" value="G3P_acyltransf"/>
    <property type="match status" value="1"/>
</dbReference>
<dbReference type="EC" id="2.3.1.275" evidence="10"/>
<keyword evidence="8 10" id="KW-0594">Phospholipid biosynthesis</keyword>
<dbReference type="InterPro" id="IPR003811">
    <property type="entry name" value="G3P_acylTferase_PlsY"/>
</dbReference>
<evidence type="ECO:0000256" key="7">
    <source>
        <dbReference type="ARBA" id="ARBA00023136"/>
    </source>
</evidence>
<comment type="function">
    <text evidence="10">Catalyzes the transfer of an acyl group from acyl-phosphate (acyl-PO(4)) to glycerol-3-phosphate (G3P) to form lysophosphatidic acid (LPA). This enzyme utilizes acyl-phosphate as fatty acyl donor, but not acyl-CoA or acyl-ACP.</text>
</comment>
<proteinExistence type="inferred from homology"/>
<dbReference type="PANTHER" id="PTHR30309">
    <property type="entry name" value="INNER MEMBRANE PROTEIN YGIH"/>
    <property type="match status" value="1"/>
</dbReference>
<dbReference type="Proteomes" id="UP000051735">
    <property type="component" value="Unassembled WGS sequence"/>
</dbReference>
<sequence>MELFNHMFTLKIESLLILAYLIGSFPTGVIIGKIFFHKDIRKYGSGNIGTTNTFRVLGPVAGIIVFLIDFFKGTLATVLPVIFHLGPHYLCLIFGFAAIIGHAFSIFLKFKGGKAVATTAGFILGYNVHFFLICALIFFPTLFITSMVSLTSLISILLIFIASFFFHDLALTILSGILVILIYWSHRSNIKRLEKHQENLVPFGLVYWYKKHHQK</sequence>
<feature type="transmembrane region" description="Helical" evidence="10">
    <location>
        <begin position="156"/>
        <end position="184"/>
    </location>
</feature>
<name>A0ABR5PNT9_9LACO</name>
<keyword evidence="6 10" id="KW-0443">Lipid metabolism</keyword>
<evidence type="ECO:0000256" key="1">
    <source>
        <dbReference type="ARBA" id="ARBA00022475"/>
    </source>
</evidence>
<comment type="subcellular location">
    <subcellularLocation>
        <location evidence="10">Cell membrane</location>
        <topology evidence="10">Multi-pass membrane protein</topology>
    </subcellularLocation>
</comment>
<comment type="caution">
    <text evidence="11">The sequence shown here is derived from an EMBL/GenBank/DDBJ whole genome shotgun (WGS) entry which is preliminary data.</text>
</comment>
<evidence type="ECO:0000256" key="6">
    <source>
        <dbReference type="ARBA" id="ARBA00023098"/>
    </source>
</evidence>
<gene>
    <name evidence="10" type="primary">plsY</name>
    <name evidence="11" type="ORF">FC44_GL000133</name>
</gene>
<dbReference type="Pfam" id="PF02660">
    <property type="entry name" value="G3P_acyltransf"/>
    <property type="match status" value="1"/>
</dbReference>
<reference evidence="11 12" key="1">
    <citation type="journal article" date="2015" name="Genome Announc.">
        <title>Expanding the biotechnology potential of lactobacilli through comparative genomics of 213 strains and associated genera.</title>
        <authorList>
            <person name="Sun Z."/>
            <person name="Harris H.M."/>
            <person name="McCann A."/>
            <person name="Guo C."/>
            <person name="Argimon S."/>
            <person name="Zhang W."/>
            <person name="Yang X."/>
            <person name="Jeffery I.B."/>
            <person name="Cooney J.C."/>
            <person name="Kagawa T.F."/>
            <person name="Liu W."/>
            <person name="Song Y."/>
            <person name="Salvetti E."/>
            <person name="Wrobel A."/>
            <person name="Rasinkangas P."/>
            <person name="Parkhill J."/>
            <person name="Rea M.C."/>
            <person name="O'Sullivan O."/>
            <person name="Ritari J."/>
            <person name="Douillard F.P."/>
            <person name="Paul Ross R."/>
            <person name="Yang R."/>
            <person name="Briner A.E."/>
            <person name="Felis G.E."/>
            <person name="de Vos W.M."/>
            <person name="Barrangou R."/>
            <person name="Klaenhammer T.R."/>
            <person name="Caufield P.W."/>
            <person name="Cui Y."/>
            <person name="Zhang H."/>
            <person name="O'Toole P.W."/>
        </authorList>
    </citation>
    <scope>NUCLEOTIDE SEQUENCE [LARGE SCALE GENOMIC DNA]</scope>
    <source>
        <strain evidence="11 12">DSM 6629</strain>
    </source>
</reference>
<dbReference type="GO" id="GO:0016746">
    <property type="term" value="F:acyltransferase activity"/>
    <property type="evidence" value="ECO:0007669"/>
    <property type="project" value="UniProtKB-KW"/>
</dbReference>
<comment type="pathway">
    <text evidence="10">Lipid metabolism; phospholipid metabolism.</text>
</comment>
<accession>A0ABR5PNT9</accession>
<evidence type="ECO:0000256" key="10">
    <source>
        <dbReference type="HAMAP-Rule" id="MF_01043"/>
    </source>
</evidence>
<keyword evidence="5 10" id="KW-1133">Transmembrane helix</keyword>
<feature type="transmembrane region" description="Helical" evidence="10">
    <location>
        <begin position="120"/>
        <end position="144"/>
    </location>
</feature>
<keyword evidence="4 10" id="KW-0812">Transmembrane</keyword>
<feature type="transmembrane region" description="Helical" evidence="10">
    <location>
        <begin position="15"/>
        <end position="36"/>
    </location>
</feature>
<comment type="subunit">
    <text evidence="10">Probably interacts with PlsX.</text>
</comment>
<keyword evidence="7 10" id="KW-0472">Membrane</keyword>
<dbReference type="HAMAP" id="MF_01043">
    <property type="entry name" value="PlsY"/>
    <property type="match status" value="1"/>
</dbReference>
<keyword evidence="9 10" id="KW-1208">Phospholipid metabolism</keyword>
<feature type="transmembrane region" description="Helical" evidence="10">
    <location>
        <begin position="89"/>
        <end position="108"/>
    </location>
</feature>
<dbReference type="NCBIfam" id="TIGR00023">
    <property type="entry name" value="glycerol-3-phosphate 1-O-acyltransferase PlsY"/>
    <property type="match status" value="1"/>
</dbReference>
<dbReference type="PANTHER" id="PTHR30309:SF0">
    <property type="entry name" value="GLYCEROL-3-PHOSPHATE ACYLTRANSFERASE-RELATED"/>
    <property type="match status" value="1"/>
</dbReference>
<keyword evidence="12" id="KW-1185">Reference proteome</keyword>
<organism evidence="11 12">
    <name type="scientific">Lactobacillus intestinalis DSM 6629</name>
    <dbReference type="NCBI Taxonomy" id="1423761"/>
    <lineage>
        <taxon>Bacteria</taxon>
        <taxon>Bacillati</taxon>
        <taxon>Bacillota</taxon>
        <taxon>Bacilli</taxon>
        <taxon>Lactobacillales</taxon>
        <taxon>Lactobacillaceae</taxon>
        <taxon>Lactobacillus</taxon>
    </lineage>
</organism>
<keyword evidence="2 10" id="KW-0444">Lipid biosynthesis</keyword>
<evidence type="ECO:0000256" key="8">
    <source>
        <dbReference type="ARBA" id="ARBA00023209"/>
    </source>
</evidence>
<evidence type="ECO:0000313" key="12">
    <source>
        <dbReference type="Proteomes" id="UP000051735"/>
    </source>
</evidence>
<evidence type="ECO:0000256" key="4">
    <source>
        <dbReference type="ARBA" id="ARBA00022692"/>
    </source>
</evidence>
<keyword evidence="1 10" id="KW-1003">Cell membrane</keyword>
<evidence type="ECO:0000256" key="9">
    <source>
        <dbReference type="ARBA" id="ARBA00023264"/>
    </source>
</evidence>
<evidence type="ECO:0000313" key="11">
    <source>
        <dbReference type="EMBL" id="KRM32115.1"/>
    </source>
</evidence>
<keyword evidence="3 10" id="KW-0808">Transferase</keyword>
<dbReference type="EMBL" id="AZGN01000048">
    <property type="protein sequence ID" value="KRM32115.1"/>
    <property type="molecule type" value="Genomic_DNA"/>
</dbReference>
<evidence type="ECO:0000256" key="5">
    <source>
        <dbReference type="ARBA" id="ARBA00022989"/>
    </source>
</evidence>
<evidence type="ECO:0000256" key="2">
    <source>
        <dbReference type="ARBA" id="ARBA00022516"/>
    </source>
</evidence>
<feature type="transmembrane region" description="Helical" evidence="10">
    <location>
        <begin position="56"/>
        <end position="83"/>
    </location>
</feature>
<evidence type="ECO:0000256" key="3">
    <source>
        <dbReference type="ARBA" id="ARBA00022679"/>
    </source>
</evidence>
<protein>
    <recommendedName>
        <fullName evidence="10">Glycerol-3-phosphate acyltransferase</fullName>
    </recommendedName>
    <alternativeName>
        <fullName evidence="10">Acyl-PO4 G3P acyltransferase</fullName>
    </alternativeName>
    <alternativeName>
        <fullName evidence="10">Acyl-phosphate--glycerol-3-phosphate acyltransferase</fullName>
    </alternativeName>
    <alternativeName>
        <fullName evidence="10">G3P acyltransferase</fullName>
        <shortName evidence="10">GPAT</shortName>
        <ecNumber evidence="10">2.3.1.275</ecNumber>
    </alternativeName>
    <alternativeName>
        <fullName evidence="10">Lysophosphatidic acid synthase</fullName>
        <shortName evidence="10">LPA synthase</shortName>
    </alternativeName>
</protein>
<comment type="catalytic activity">
    <reaction evidence="10">
        <text>an acyl phosphate + sn-glycerol 3-phosphate = a 1-acyl-sn-glycero-3-phosphate + phosphate</text>
        <dbReference type="Rhea" id="RHEA:34075"/>
        <dbReference type="ChEBI" id="CHEBI:43474"/>
        <dbReference type="ChEBI" id="CHEBI:57597"/>
        <dbReference type="ChEBI" id="CHEBI:57970"/>
        <dbReference type="ChEBI" id="CHEBI:59918"/>
        <dbReference type="EC" id="2.3.1.275"/>
    </reaction>
</comment>